<dbReference type="PANTHER" id="PTHR30535">
    <property type="entry name" value="VITAMIN B12-BINDING PROTEIN"/>
    <property type="match status" value="1"/>
</dbReference>
<dbReference type="GO" id="GO:0071281">
    <property type="term" value="P:cellular response to iron ion"/>
    <property type="evidence" value="ECO:0007669"/>
    <property type="project" value="TreeGrafter"/>
</dbReference>
<dbReference type="InterPro" id="IPR002491">
    <property type="entry name" value="ABC_transptr_periplasmic_BD"/>
</dbReference>
<keyword evidence="5" id="KW-1185">Reference proteome</keyword>
<dbReference type="RefSeq" id="WP_189530743.1">
    <property type="nucleotide sequence ID" value="NZ_BMYX01000001.1"/>
</dbReference>
<dbReference type="Gene3D" id="3.40.50.1980">
    <property type="entry name" value="Nitrogenase molybdenum iron protein domain"/>
    <property type="match status" value="2"/>
</dbReference>
<protein>
    <submittedName>
        <fullName evidence="4">Cobalamin-binding protein</fullName>
    </submittedName>
</protein>
<organism evidence="4 5">
    <name type="scientific">Paludibacterium paludis</name>
    <dbReference type="NCBI Taxonomy" id="1225769"/>
    <lineage>
        <taxon>Bacteria</taxon>
        <taxon>Pseudomonadati</taxon>
        <taxon>Pseudomonadota</taxon>
        <taxon>Betaproteobacteria</taxon>
        <taxon>Neisseriales</taxon>
        <taxon>Chromobacteriaceae</taxon>
        <taxon>Paludibacterium</taxon>
    </lineage>
</organism>
<dbReference type="SUPFAM" id="SSF53807">
    <property type="entry name" value="Helical backbone' metal receptor"/>
    <property type="match status" value="1"/>
</dbReference>
<dbReference type="PROSITE" id="PS50983">
    <property type="entry name" value="FE_B12_PBP"/>
    <property type="match status" value="1"/>
</dbReference>
<dbReference type="InterPro" id="IPR050902">
    <property type="entry name" value="ABC_Transporter_SBP"/>
</dbReference>
<dbReference type="Proteomes" id="UP000645257">
    <property type="component" value="Unassembled WGS sequence"/>
</dbReference>
<comment type="caution">
    <text evidence="4">The sequence shown here is derived from an EMBL/GenBank/DDBJ whole genome shotgun (WGS) entry which is preliminary data.</text>
</comment>
<dbReference type="NCBIfam" id="NF038402">
    <property type="entry name" value="TroA_like"/>
    <property type="match status" value="1"/>
</dbReference>
<dbReference type="InterPro" id="IPR054828">
    <property type="entry name" value="Vit_B12_bind_prot"/>
</dbReference>
<dbReference type="PANTHER" id="PTHR30535:SF34">
    <property type="entry name" value="MOLYBDATE-BINDING PROTEIN MOLA"/>
    <property type="match status" value="1"/>
</dbReference>
<feature type="domain" description="Fe/B12 periplasmic-binding" evidence="3">
    <location>
        <begin position="40"/>
        <end position="289"/>
    </location>
</feature>
<reference evidence="4" key="1">
    <citation type="journal article" date="2014" name="Int. J. Syst. Evol. Microbiol.">
        <title>Complete genome sequence of Corynebacterium casei LMG S-19264T (=DSM 44701T), isolated from a smear-ripened cheese.</title>
        <authorList>
            <consortium name="US DOE Joint Genome Institute (JGI-PGF)"/>
            <person name="Walter F."/>
            <person name="Albersmeier A."/>
            <person name="Kalinowski J."/>
            <person name="Ruckert C."/>
        </authorList>
    </citation>
    <scope>NUCLEOTIDE SEQUENCE</scope>
    <source>
        <strain evidence="4">KCTC 32182</strain>
    </source>
</reference>
<name>A0A918U807_9NEIS</name>
<evidence type="ECO:0000256" key="1">
    <source>
        <dbReference type="ARBA" id="ARBA00022729"/>
    </source>
</evidence>
<reference evidence="4" key="2">
    <citation type="submission" date="2020-09" db="EMBL/GenBank/DDBJ databases">
        <authorList>
            <person name="Sun Q."/>
            <person name="Kim S."/>
        </authorList>
    </citation>
    <scope>NUCLEOTIDE SEQUENCE</scope>
    <source>
        <strain evidence="4">KCTC 32182</strain>
    </source>
</reference>
<dbReference type="EMBL" id="BMYX01000001">
    <property type="protein sequence ID" value="GGY05335.1"/>
    <property type="molecule type" value="Genomic_DNA"/>
</dbReference>
<evidence type="ECO:0000256" key="2">
    <source>
        <dbReference type="SAM" id="SignalP"/>
    </source>
</evidence>
<feature type="signal peptide" evidence="2">
    <location>
        <begin position="1"/>
        <end position="20"/>
    </location>
</feature>
<keyword evidence="1 2" id="KW-0732">Signal</keyword>
<sequence length="292" mass="31910">MMFRPLCLALMLLAAPRSFADVSVRDDRGKTVSLKAPARRIISLAPHLTEDVFAIGAGRYLVGAVDYSDYPAEARRIPRVGGYNGFDLERIRALRPDLIVAWQSGNPPHQLERIEALGIPVFYDASRTLADIPTVLDRLGTLTGDTRGASRAAGQFRERLATLARTHAGQRPVRVFYQVWDRPLMTVNREQIISDAMRQCAAVNVFGALPSLVPTIDDEAVLKANPELIVTSHGPGAQSVWLGHWKRFPGITAVARGQLAHLPPDLLSRLGPRMIDGAEALCAAVDKARAAR</sequence>
<accession>A0A918U807</accession>
<proteinExistence type="predicted"/>
<evidence type="ECO:0000313" key="4">
    <source>
        <dbReference type="EMBL" id="GGY05335.1"/>
    </source>
</evidence>
<dbReference type="CDD" id="cd01144">
    <property type="entry name" value="BtuF"/>
    <property type="match status" value="1"/>
</dbReference>
<dbReference type="AlphaFoldDB" id="A0A918U807"/>
<dbReference type="Pfam" id="PF01497">
    <property type="entry name" value="Peripla_BP_2"/>
    <property type="match status" value="1"/>
</dbReference>
<feature type="chain" id="PRO_5036973310" evidence="2">
    <location>
        <begin position="21"/>
        <end position="292"/>
    </location>
</feature>
<evidence type="ECO:0000313" key="5">
    <source>
        <dbReference type="Proteomes" id="UP000645257"/>
    </source>
</evidence>
<evidence type="ECO:0000259" key="3">
    <source>
        <dbReference type="PROSITE" id="PS50983"/>
    </source>
</evidence>
<gene>
    <name evidence="4" type="ORF">GCM10011289_04920</name>
</gene>